<dbReference type="Proteomes" id="UP000619033">
    <property type="component" value="Unassembled WGS sequence"/>
</dbReference>
<organism evidence="1 2">
    <name type="scientific">Fuscibacter oryzae</name>
    <dbReference type="NCBI Taxonomy" id="2803939"/>
    <lineage>
        <taxon>Bacteria</taxon>
        <taxon>Pseudomonadati</taxon>
        <taxon>Pseudomonadota</taxon>
        <taxon>Alphaproteobacteria</taxon>
        <taxon>Rhodobacterales</taxon>
        <taxon>Paracoccaceae</taxon>
        <taxon>Fuscibacter</taxon>
    </lineage>
</organism>
<gene>
    <name evidence="1" type="ORF">JI744_07830</name>
</gene>
<name>A0A8J7MR21_9RHOB</name>
<sequence length="177" mass="20051">MPNANAEAQRRWRLRQKTEKKADLRRAVTATDVFKTPFFEFLGDFCYSSSDFNVALDLAGIETPQFDDDLGPEAHTRDLAIPPPDDDFYPFKGTKGSLGRAEVMVGCLIDAAADLAHQVNEYKRQEIKSRLAEIEASDLSDPETKKAALQNVTRLNKMLDQLDKQVRWTFPQWKVTG</sequence>
<dbReference type="AlphaFoldDB" id="A0A8J7MR21"/>
<keyword evidence="2" id="KW-1185">Reference proteome</keyword>
<comment type="caution">
    <text evidence="1">The sequence shown here is derived from an EMBL/GenBank/DDBJ whole genome shotgun (WGS) entry which is preliminary data.</text>
</comment>
<evidence type="ECO:0000313" key="2">
    <source>
        <dbReference type="Proteomes" id="UP000619033"/>
    </source>
</evidence>
<accession>A0A8J7MR21</accession>
<dbReference type="RefSeq" id="WP_202659173.1">
    <property type="nucleotide sequence ID" value="NZ_JAESVP010000003.1"/>
</dbReference>
<dbReference type="EMBL" id="JAESVP010000003">
    <property type="protein sequence ID" value="MBL4928012.1"/>
    <property type="molecule type" value="Genomic_DNA"/>
</dbReference>
<protein>
    <submittedName>
        <fullName evidence="1">Uncharacterized protein</fullName>
    </submittedName>
</protein>
<proteinExistence type="predicted"/>
<reference evidence="1" key="1">
    <citation type="submission" date="2021-01" db="EMBL/GenBank/DDBJ databases">
        <title>Genome seq and assembly of Tabrizicola sp. KVB23.</title>
        <authorList>
            <person name="Chhetri G."/>
        </authorList>
    </citation>
    <scope>NUCLEOTIDE SEQUENCE</scope>
    <source>
        <strain evidence="1">KVB23</strain>
    </source>
</reference>
<evidence type="ECO:0000313" key="1">
    <source>
        <dbReference type="EMBL" id="MBL4928012.1"/>
    </source>
</evidence>